<feature type="region of interest" description="Disordered" evidence="1">
    <location>
        <begin position="38"/>
        <end position="57"/>
    </location>
</feature>
<proteinExistence type="predicted"/>
<evidence type="ECO:0000313" key="2">
    <source>
        <dbReference type="EMBL" id="CAG6478254.1"/>
    </source>
</evidence>
<dbReference type="AlphaFoldDB" id="A0A8D8BM12"/>
<name>A0A8D8BM12_CULPI</name>
<protein>
    <submittedName>
        <fullName evidence="2">(northern house mosquito) hypothetical protein</fullName>
    </submittedName>
</protein>
<reference evidence="2" key="1">
    <citation type="submission" date="2021-05" db="EMBL/GenBank/DDBJ databases">
        <authorList>
            <person name="Alioto T."/>
            <person name="Alioto T."/>
            <person name="Gomez Garrido J."/>
        </authorList>
    </citation>
    <scope>NUCLEOTIDE SEQUENCE</scope>
</reference>
<organism evidence="2">
    <name type="scientific">Culex pipiens</name>
    <name type="common">House mosquito</name>
    <dbReference type="NCBI Taxonomy" id="7175"/>
    <lineage>
        <taxon>Eukaryota</taxon>
        <taxon>Metazoa</taxon>
        <taxon>Ecdysozoa</taxon>
        <taxon>Arthropoda</taxon>
        <taxon>Hexapoda</taxon>
        <taxon>Insecta</taxon>
        <taxon>Pterygota</taxon>
        <taxon>Neoptera</taxon>
        <taxon>Endopterygota</taxon>
        <taxon>Diptera</taxon>
        <taxon>Nematocera</taxon>
        <taxon>Culicoidea</taxon>
        <taxon>Culicidae</taxon>
        <taxon>Culicinae</taxon>
        <taxon>Culicini</taxon>
        <taxon>Culex</taxon>
        <taxon>Culex</taxon>
    </lineage>
</organism>
<evidence type="ECO:0000256" key="1">
    <source>
        <dbReference type="SAM" id="MobiDB-lite"/>
    </source>
</evidence>
<sequence length="100" mass="11222">MVRIPMIITRASHNAELFLPRLPTSLLPHRTVFCRVSSQREAHPNPGVPAHGGDRLDRHERHHPVEVRWIADLGQLRPDGCPLRAGFTQRCSGRGSAGRH</sequence>
<dbReference type="EMBL" id="HBUE01082755">
    <property type="protein sequence ID" value="CAG6478256.1"/>
    <property type="molecule type" value="Transcribed_RNA"/>
</dbReference>
<accession>A0A8D8BM12</accession>
<dbReference type="EMBL" id="HBUE01082753">
    <property type="protein sequence ID" value="CAG6478254.1"/>
    <property type="molecule type" value="Transcribed_RNA"/>
</dbReference>